<evidence type="ECO:0000313" key="3">
    <source>
        <dbReference type="Proteomes" id="UP001316087"/>
    </source>
</evidence>
<organism evidence="2 3">
    <name type="scientific">Solibacillus palustris</name>
    <dbReference type="NCBI Taxonomy" id="2908203"/>
    <lineage>
        <taxon>Bacteria</taxon>
        <taxon>Bacillati</taxon>
        <taxon>Bacillota</taxon>
        <taxon>Bacilli</taxon>
        <taxon>Bacillales</taxon>
        <taxon>Caryophanaceae</taxon>
        <taxon>Solibacillus</taxon>
    </lineage>
</organism>
<dbReference type="CDD" id="cd04692">
    <property type="entry name" value="NUDIX_Hydrolase"/>
    <property type="match status" value="1"/>
</dbReference>
<name>A0ABS9UDS4_9BACL</name>
<dbReference type="PANTHER" id="PTHR10885">
    <property type="entry name" value="ISOPENTENYL-DIPHOSPHATE DELTA-ISOMERASE"/>
    <property type="match status" value="1"/>
</dbReference>
<feature type="domain" description="Nudix hydrolase" evidence="1">
    <location>
        <begin position="28"/>
        <end position="202"/>
    </location>
</feature>
<evidence type="ECO:0000259" key="1">
    <source>
        <dbReference type="PROSITE" id="PS51462"/>
    </source>
</evidence>
<dbReference type="SUPFAM" id="SSF55811">
    <property type="entry name" value="Nudix"/>
    <property type="match status" value="1"/>
</dbReference>
<evidence type="ECO:0000313" key="2">
    <source>
        <dbReference type="EMBL" id="MCH7322497.1"/>
    </source>
</evidence>
<dbReference type="InterPro" id="IPR015797">
    <property type="entry name" value="NUDIX_hydrolase-like_dom_sf"/>
</dbReference>
<dbReference type="RefSeq" id="WP_241369547.1">
    <property type="nucleotide sequence ID" value="NZ_JAKZFC010000003.1"/>
</dbReference>
<dbReference type="Gene3D" id="3.90.79.10">
    <property type="entry name" value="Nucleoside Triphosphate Pyrophosphohydrolase"/>
    <property type="match status" value="1"/>
</dbReference>
<comment type="caution">
    <text evidence="2">The sequence shown here is derived from an EMBL/GenBank/DDBJ whole genome shotgun (WGS) entry which is preliminary data.</text>
</comment>
<dbReference type="InterPro" id="IPR000086">
    <property type="entry name" value="NUDIX_hydrolase_dom"/>
</dbReference>
<protein>
    <submittedName>
        <fullName evidence="2">NUDIX domain-containing protein</fullName>
    </submittedName>
</protein>
<keyword evidence="3" id="KW-1185">Reference proteome</keyword>
<reference evidence="2 3" key="1">
    <citation type="submission" date="2022-03" db="EMBL/GenBank/DDBJ databases">
        <authorList>
            <person name="Jo J.-H."/>
            <person name="Im W.-T."/>
        </authorList>
    </citation>
    <scope>NUCLEOTIDE SEQUENCE [LARGE SCALE GENOMIC DNA]</scope>
    <source>
        <strain evidence="2 3">MA9</strain>
    </source>
</reference>
<gene>
    <name evidence="2" type="ORF">LZ480_11395</name>
</gene>
<proteinExistence type="predicted"/>
<dbReference type="Proteomes" id="UP001316087">
    <property type="component" value="Unassembled WGS sequence"/>
</dbReference>
<sequence length="205" mass="24108">MIERLAIFDEHYHKIGEAIRDEVHAKGYWHEVFHCWVIEKIEDEWMIYLQLRSKLKKDYPNQFDITAAGHLLATETILDGVRELHEELGINIAFEELKALGVIPYKIYNEIIKDYEFANVFIYEITNGLDTFQIQREELDGMYYMRLQDFFNLSNDTITSALVTGYYYQGDEKVSGSQEISLADMQALPQNYLKPFTDKLQALMK</sequence>
<dbReference type="PANTHER" id="PTHR10885:SF0">
    <property type="entry name" value="ISOPENTENYL-DIPHOSPHATE DELTA-ISOMERASE"/>
    <property type="match status" value="1"/>
</dbReference>
<accession>A0ABS9UDS4</accession>
<dbReference type="PROSITE" id="PS51462">
    <property type="entry name" value="NUDIX"/>
    <property type="match status" value="1"/>
</dbReference>
<dbReference type="EMBL" id="JAKZFC010000003">
    <property type="protein sequence ID" value="MCH7322497.1"/>
    <property type="molecule type" value="Genomic_DNA"/>
</dbReference>